<comment type="caution">
    <text evidence="2">The sequence shown here is derived from an EMBL/GenBank/DDBJ whole genome shotgun (WGS) entry which is preliminary data.</text>
</comment>
<dbReference type="PRINTS" id="PR01217">
    <property type="entry name" value="PRICHEXTENSN"/>
</dbReference>
<keyword evidence="3" id="KW-1185">Reference proteome</keyword>
<evidence type="ECO:0000256" key="1">
    <source>
        <dbReference type="SAM" id="MobiDB-lite"/>
    </source>
</evidence>
<protein>
    <submittedName>
        <fullName evidence="2">Uncharacterized protein</fullName>
    </submittedName>
</protein>
<dbReference type="AlphaFoldDB" id="A0AAD3HTV8"/>
<dbReference type="Proteomes" id="UP001054857">
    <property type="component" value="Unassembled WGS sequence"/>
</dbReference>
<gene>
    <name evidence="2" type="ORF">Agub_g15002</name>
</gene>
<feature type="compositionally biased region" description="Low complexity" evidence="1">
    <location>
        <begin position="190"/>
        <end position="211"/>
    </location>
</feature>
<dbReference type="EMBL" id="BMAR01000064">
    <property type="protein sequence ID" value="GFR52430.1"/>
    <property type="molecule type" value="Genomic_DNA"/>
</dbReference>
<feature type="region of interest" description="Disordered" evidence="1">
    <location>
        <begin position="92"/>
        <end position="218"/>
    </location>
</feature>
<name>A0AAD3HTV8_9CHLO</name>
<sequence>MHRLATGACGMSIRPAVWSRHVALRARCMGLECLRLARCLLLNVPCPSVPSVHSSPPTHSLAPPLLAPPFDLRMSLRSWLLRFVQVYRRHQSLAPSPSPPSPAPLPPGVPPSSPEPPPSPSPPSPAPLPPGVPPSSPEPPPSPSPTSPSPLPPGVPPSSPEPPPSPSPPSPAPLPPGVPPSSPEPPPSPSLQSSGGPAHGSATASDAGAGSQRRAEPAAAAVPLLFASTAPTRIHFA</sequence>
<evidence type="ECO:0000313" key="3">
    <source>
        <dbReference type="Proteomes" id="UP001054857"/>
    </source>
</evidence>
<reference evidence="2 3" key="1">
    <citation type="journal article" date="2021" name="Sci. Rep.">
        <title>Genome sequencing of the multicellular alga Astrephomene provides insights into convergent evolution of germ-soma differentiation.</title>
        <authorList>
            <person name="Yamashita S."/>
            <person name="Yamamoto K."/>
            <person name="Matsuzaki R."/>
            <person name="Suzuki S."/>
            <person name="Yamaguchi H."/>
            <person name="Hirooka S."/>
            <person name="Minakuchi Y."/>
            <person name="Miyagishima S."/>
            <person name="Kawachi M."/>
            <person name="Toyoda A."/>
            <person name="Nozaki H."/>
        </authorList>
    </citation>
    <scope>NUCLEOTIDE SEQUENCE [LARGE SCALE GENOMIC DNA]</scope>
    <source>
        <strain evidence="2 3">NIES-4017</strain>
    </source>
</reference>
<organism evidence="2 3">
    <name type="scientific">Astrephomene gubernaculifera</name>
    <dbReference type="NCBI Taxonomy" id="47775"/>
    <lineage>
        <taxon>Eukaryota</taxon>
        <taxon>Viridiplantae</taxon>
        <taxon>Chlorophyta</taxon>
        <taxon>core chlorophytes</taxon>
        <taxon>Chlorophyceae</taxon>
        <taxon>CS clade</taxon>
        <taxon>Chlamydomonadales</taxon>
        <taxon>Astrephomenaceae</taxon>
        <taxon>Astrephomene</taxon>
    </lineage>
</organism>
<proteinExistence type="predicted"/>
<accession>A0AAD3HTV8</accession>
<evidence type="ECO:0000313" key="2">
    <source>
        <dbReference type="EMBL" id="GFR52430.1"/>
    </source>
</evidence>
<feature type="compositionally biased region" description="Pro residues" evidence="1">
    <location>
        <begin position="96"/>
        <end position="189"/>
    </location>
</feature>